<proteinExistence type="predicted"/>
<reference evidence="1" key="1">
    <citation type="submission" date="2021-06" db="EMBL/GenBank/DDBJ databases">
        <authorList>
            <person name="Kallberg Y."/>
            <person name="Tangrot J."/>
            <person name="Rosling A."/>
        </authorList>
    </citation>
    <scope>NUCLEOTIDE SEQUENCE</scope>
    <source>
        <strain evidence="1">CL356</strain>
    </source>
</reference>
<dbReference type="EMBL" id="CAJVPT010019891">
    <property type="protein sequence ID" value="CAG8644498.1"/>
    <property type="molecule type" value="Genomic_DNA"/>
</dbReference>
<keyword evidence="2" id="KW-1185">Reference proteome</keyword>
<dbReference type="Proteomes" id="UP000789525">
    <property type="component" value="Unassembled WGS sequence"/>
</dbReference>
<organism evidence="1 2">
    <name type="scientific">Acaulospora colombiana</name>
    <dbReference type="NCBI Taxonomy" id="27376"/>
    <lineage>
        <taxon>Eukaryota</taxon>
        <taxon>Fungi</taxon>
        <taxon>Fungi incertae sedis</taxon>
        <taxon>Mucoromycota</taxon>
        <taxon>Glomeromycotina</taxon>
        <taxon>Glomeromycetes</taxon>
        <taxon>Diversisporales</taxon>
        <taxon>Acaulosporaceae</taxon>
        <taxon>Acaulospora</taxon>
    </lineage>
</organism>
<evidence type="ECO:0000313" key="1">
    <source>
        <dbReference type="EMBL" id="CAG8644498.1"/>
    </source>
</evidence>
<name>A0ACA9NDX6_9GLOM</name>
<feature type="non-terminal residue" evidence="1">
    <location>
        <position position="1"/>
    </location>
</feature>
<gene>
    <name evidence="1" type="ORF">ACOLOM_LOCUS8054</name>
</gene>
<sequence length="71" mass="8079">IRTIAILGLDHRRIMTVNETQHTDTASYADKNDALTFMLESLFGKSGPSQTKHDKWANYPVEYEGKKNVQP</sequence>
<protein>
    <submittedName>
        <fullName evidence="1">1739_t:CDS:1</fullName>
    </submittedName>
</protein>
<evidence type="ECO:0000313" key="2">
    <source>
        <dbReference type="Proteomes" id="UP000789525"/>
    </source>
</evidence>
<comment type="caution">
    <text evidence="1">The sequence shown here is derived from an EMBL/GenBank/DDBJ whole genome shotgun (WGS) entry which is preliminary data.</text>
</comment>
<accession>A0ACA9NDX6</accession>